<name>A0A9X9K2T3_9CAUD</name>
<dbReference type="Proteomes" id="UP001164797">
    <property type="component" value="Segment"/>
</dbReference>
<protein>
    <submittedName>
        <fullName evidence="2">Uncharacterized protein</fullName>
    </submittedName>
</protein>
<feature type="region of interest" description="Disordered" evidence="1">
    <location>
        <begin position="18"/>
        <end position="37"/>
    </location>
</feature>
<keyword evidence="3" id="KW-1185">Reference proteome</keyword>
<evidence type="ECO:0000256" key="1">
    <source>
        <dbReference type="SAM" id="MobiDB-lite"/>
    </source>
</evidence>
<evidence type="ECO:0000313" key="3">
    <source>
        <dbReference type="Proteomes" id="UP001164797"/>
    </source>
</evidence>
<accession>A0A9X9K2T3</accession>
<dbReference type="EMBL" id="OP434449">
    <property type="protein sequence ID" value="UYL87153.1"/>
    <property type="molecule type" value="Genomic_DNA"/>
</dbReference>
<dbReference type="RefSeq" id="YP_010754990.1">
    <property type="nucleotide sequence ID" value="NC_073466.1"/>
</dbReference>
<evidence type="ECO:0000313" key="2">
    <source>
        <dbReference type="EMBL" id="UYL87153.1"/>
    </source>
</evidence>
<gene>
    <name evidence="2" type="primary">32</name>
    <name evidence="2" type="ORF">SEA_OSCARSO_32</name>
</gene>
<dbReference type="KEGG" id="vg:80019596"/>
<reference evidence="2" key="1">
    <citation type="submission" date="2022-09" db="EMBL/GenBank/DDBJ databases">
        <authorList>
            <person name="Washington J.M."/>
            <person name="Situmorang M.A."/>
            <person name="Garlena R.A."/>
            <person name="Russell D.A."/>
            <person name="Jacobs-Sera D."/>
            <person name="Hatfull G.F."/>
        </authorList>
    </citation>
    <scope>NUCLEOTIDE SEQUENCE</scope>
</reference>
<organism evidence="2 3">
    <name type="scientific">Microbacterium phage OscarSo</name>
    <dbReference type="NCBI Taxonomy" id="2985324"/>
    <lineage>
        <taxon>Viruses</taxon>
        <taxon>Duplodnaviria</taxon>
        <taxon>Heunggongvirae</taxon>
        <taxon>Uroviricota</taxon>
        <taxon>Caudoviricetes</taxon>
        <taxon>Oscarsovirus</taxon>
        <taxon>Oscarsovirus oscarso</taxon>
    </lineage>
</organism>
<sequence length="62" mass="6917">MSEHDENVEDLREARRALEEAQSAATRTASAVGRAKRASRNITALVEPNGYVERFRTMLRGA</sequence>
<dbReference type="GeneID" id="80019596"/>
<proteinExistence type="predicted"/>